<protein>
    <submittedName>
        <fullName evidence="1">Histone acetylation protein</fullName>
    </submittedName>
</protein>
<accession>A0A2P4YCK8</accession>
<name>A0A2P4YCK8_9STRA</name>
<gene>
    <name evidence="1" type="ORF">PHPALM_7338</name>
</gene>
<keyword evidence="2" id="KW-1185">Reference proteome</keyword>
<organism evidence="1 2">
    <name type="scientific">Phytophthora palmivora</name>
    <dbReference type="NCBI Taxonomy" id="4796"/>
    <lineage>
        <taxon>Eukaryota</taxon>
        <taxon>Sar</taxon>
        <taxon>Stramenopiles</taxon>
        <taxon>Oomycota</taxon>
        <taxon>Peronosporomycetes</taxon>
        <taxon>Peronosporales</taxon>
        <taxon>Peronosporaceae</taxon>
        <taxon>Phytophthora</taxon>
    </lineage>
</organism>
<proteinExistence type="predicted"/>
<comment type="caution">
    <text evidence="1">The sequence shown here is derived from an EMBL/GenBank/DDBJ whole genome shotgun (WGS) entry which is preliminary data.</text>
</comment>
<reference evidence="1 2" key="1">
    <citation type="journal article" date="2017" name="Genome Biol. Evol.">
        <title>Phytophthora megakarya and P. palmivora, closely related causal agents of cacao black pod rot, underwent increases in genome sizes and gene numbers by different mechanisms.</title>
        <authorList>
            <person name="Ali S.S."/>
            <person name="Shao J."/>
            <person name="Lary D.J."/>
            <person name="Kronmiller B."/>
            <person name="Shen D."/>
            <person name="Strem M.D."/>
            <person name="Amoako-Attah I."/>
            <person name="Akrofi A.Y."/>
            <person name="Begoude B.A."/>
            <person name="Ten Hoopen G.M."/>
            <person name="Coulibaly K."/>
            <person name="Kebe B.I."/>
            <person name="Melnick R.L."/>
            <person name="Guiltinan M.J."/>
            <person name="Tyler B.M."/>
            <person name="Meinhardt L.W."/>
            <person name="Bailey B.A."/>
        </authorList>
    </citation>
    <scope>NUCLEOTIDE SEQUENCE [LARGE SCALE GENOMIC DNA]</scope>
    <source>
        <strain evidence="2">sbr112.9</strain>
    </source>
</reference>
<dbReference type="OrthoDB" id="123195at2759"/>
<dbReference type="EMBL" id="NCKW01003766">
    <property type="protein sequence ID" value="POM75543.1"/>
    <property type="molecule type" value="Genomic_DNA"/>
</dbReference>
<sequence>MPSCRVTSANIDSFRSKKNTELHLEMLRGTIGPLTSSYVPTQDWCTLQLKQRYALYFMQLKLECQVGGRRGLWSFLMNHEDPGSIHSRSFST</sequence>
<evidence type="ECO:0000313" key="2">
    <source>
        <dbReference type="Proteomes" id="UP000237271"/>
    </source>
</evidence>
<dbReference type="Proteomes" id="UP000237271">
    <property type="component" value="Unassembled WGS sequence"/>
</dbReference>
<dbReference type="AlphaFoldDB" id="A0A2P4YCK8"/>
<evidence type="ECO:0000313" key="1">
    <source>
        <dbReference type="EMBL" id="POM75543.1"/>
    </source>
</evidence>